<sequence length="232" mass="26820">MAAEVHWCYDVLKKMAIESVSSSDLDYLKNTFAVEIGSPRKLDRINTIEDLIDCLERGDQISEENVEPLRNIGMNNIQLQEALDNYQRVERTTAVNCYQEQRLAEELQNQLHINSQRVVQPAAAPTTPAPQNYVTVAQFTDAKRAAVFKQISEQLGRSWRDLGRKLSISEGAMDEIEMRYPHDLKSRILRLLQMFEEDECNDPRQLLLQLCRGLSECGRKDLRRRVEQIMSH</sequence>
<dbReference type="PANTHER" id="PTHR15077">
    <property type="entry name" value="FAS-ASSOCIATING DEATH DOMAIN-CONTAINING PROTEIN FADD"/>
    <property type="match status" value="1"/>
</dbReference>
<dbReference type="SMART" id="SM00005">
    <property type="entry name" value="DEATH"/>
    <property type="match status" value="1"/>
</dbReference>
<reference evidence="2 3" key="1">
    <citation type="journal article" date="2019" name="J. Hered.">
        <title>An Improved Genome Assembly for Drosophila navojoa, the Basal Species in the mojavensis Cluster.</title>
        <authorList>
            <person name="Vanderlinde T."/>
            <person name="Dupim E.G."/>
            <person name="Nazario-Yepiz N.O."/>
            <person name="Carvalho A.B."/>
        </authorList>
    </citation>
    <scope>NUCLEOTIDE SEQUENCE [LARGE SCALE GENOMIC DNA]</scope>
    <source>
        <strain evidence="2">Navoj_Jal97</strain>
        <tissue evidence="2">Whole organism</tissue>
    </source>
</reference>
<accession>A0A484BA71</accession>
<dbReference type="InterPro" id="IPR000488">
    <property type="entry name" value="Death_dom"/>
</dbReference>
<dbReference type="InterPro" id="IPR011029">
    <property type="entry name" value="DEATH-like_dom_sf"/>
</dbReference>
<proteinExistence type="predicted"/>
<dbReference type="EMBL" id="LSRL02000071">
    <property type="protein sequence ID" value="TDG45766.1"/>
    <property type="molecule type" value="Genomic_DNA"/>
</dbReference>
<dbReference type="GO" id="GO:0005123">
    <property type="term" value="F:death receptor binding"/>
    <property type="evidence" value="ECO:0007669"/>
    <property type="project" value="TreeGrafter"/>
</dbReference>
<feature type="domain" description="Death" evidence="1">
    <location>
        <begin position="144"/>
        <end position="230"/>
    </location>
</feature>
<dbReference type="PROSITE" id="PS50017">
    <property type="entry name" value="DEATH_DOMAIN"/>
    <property type="match status" value="1"/>
</dbReference>
<protein>
    <recommendedName>
        <fullName evidence="1">Death domain-containing protein</fullName>
    </recommendedName>
</protein>
<dbReference type="Gene3D" id="1.10.533.10">
    <property type="entry name" value="Death Domain, Fas"/>
    <property type="match status" value="2"/>
</dbReference>
<dbReference type="GO" id="GO:0031265">
    <property type="term" value="C:CD95 death-inducing signaling complex"/>
    <property type="evidence" value="ECO:0007669"/>
    <property type="project" value="TreeGrafter"/>
</dbReference>
<dbReference type="InterPro" id="IPR016729">
    <property type="entry name" value="FADD"/>
</dbReference>
<name>A0A484BA71_DRONA</name>
<evidence type="ECO:0000259" key="1">
    <source>
        <dbReference type="PROSITE" id="PS50017"/>
    </source>
</evidence>
<dbReference type="GO" id="GO:0045089">
    <property type="term" value="P:positive regulation of innate immune response"/>
    <property type="evidence" value="ECO:0007669"/>
    <property type="project" value="TreeGrafter"/>
</dbReference>
<dbReference type="PANTHER" id="PTHR15077:SF10">
    <property type="entry name" value="FAS-ASSOCIATED DEATH DOMAIN PROTEIN"/>
    <property type="match status" value="1"/>
</dbReference>
<evidence type="ECO:0000313" key="3">
    <source>
        <dbReference type="Proteomes" id="UP000295192"/>
    </source>
</evidence>
<dbReference type="GO" id="GO:0097191">
    <property type="term" value="P:extrinsic apoptotic signaling pathway"/>
    <property type="evidence" value="ECO:0007669"/>
    <property type="project" value="TreeGrafter"/>
</dbReference>
<dbReference type="CDD" id="cd01670">
    <property type="entry name" value="Death"/>
    <property type="match status" value="1"/>
</dbReference>
<dbReference type="STRING" id="7232.A0A484BA71"/>
<dbReference type="OrthoDB" id="100767at2759"/>
<keyword evidence="3" id="KW-1185">Reference proteome</keyword>
<comment type="caution">
    <text evidence="2">The sequence shown here is derived from an EMBL/GenBank/DDBJ whole genome shotgun (WGS) entry which is preliminary data.</text>
</comment>
<dbReference type="SUPFAM" id="SSF47986">
    <property type="entry name" value="DEATH domain"/>
    <property type="match status" value="2"/>
</dbReference>
<dbReference type="Proteomes" id="UP000295192">
    <property type="component" value="Unassembled WGS sequence"/>
</dbReference>
<dbReference type="GO" id="GO:0089720">
    <property type="term" value="F:caspase binding"/>
    <property type="evidence" value="ECO:0007669"/>
    <property type="project" value="TreeGrafter"/>
</dbReference>
<gene>
    <name evidence="2" type="ORF">AWZ03_007800</name>
</gene>
<dbReference type="KEGG" id="dnv:108651126"/>
<organism evidence="2 3">
    <name type="scientific">Drosophila navojoa</name>
    <name type="common">Fruit fly</name>
    <dbReference type="NCBI Taxonomy" id="7232"/>
    <lineage>
        <taxon>Eukaryota</taxon>
        <taxon>Metazoa</taxon>
        <taxon>Ecdysozoa</taxon>
        <taxon>Arthropoda</taxon>
        <taxon>Hexapoda</taxon>
        <taxon>Insecta</taxon>
        <taxon>Pterygota</taxon>
        <taxon>Neoptera</taxon>
        <taxon>Endopterygota</taxon>
        <taxon>Diptera</taxon>
        <taxon>Brachycera</taxon>
        <taxon>Muscomorpha</taxon>
        <taxon>Ephydroidea</taxon>
        <taxon>Drosophilidae</taxon>
        <taxon>Drosophila</taxon>
    </lineage>
</organism>
<dbReference type="OMA" id="LIEEDDC"/>
<evidence type="ECO:0000313" key="2">
    <source>
        <dbReference type="EMBL" id="TDG45766.1"/>
    </source>
</evidence>
<dbReference type="AlphaFoldDB" id="A0A484BA71"/>
<dbReference type="Pfam" id="PF00531">
    <property type="entry name" value="Death"/>
    <property type="match status" value="1"/>
</dbReference>